<dbReference type="PANTHER" id="PTHR30012">
    <property type="entry name" value="GENERAL SECRETION PATHWAY PROTEIN"/>
    <property type="match status" value="1"/>
</dbReference>
<comment type="similarity">
    <text evidence="2">Belongs to the GSP F family.</text>
</comment>
<evidence type="ECO:0000256" key="3">
    <source>
        <dbReference type="ARBA" id="ARBA00022475"/>
    </source>
</evidence>
<name>A0AAW3ZX69_9BACT</name>
<dbReference type="PANTHER" id="PTHR30012:SF0">
    <property type="entry name" value="TYPE II SECRETION SYSTEM PROTEIN F-RELATED"/>
    <property type="match status" value="1"/>
</dbReference>
<feature type="domain" description="Type II secretion system protein GspF" evidence="8">
    <location>
        <begin position="80"/>
        <end position="201"/>
    </location>
</feature>
<dbReference type="PRINTS" id="PR00812">
    <property type="entry name" value="BCTERIALGSPF"/>
</dbReference>
<reference evidence="10 11" key="1">
    <citation type="submission" date="2015-08" db="EMBL/GenBank/DDBJ databases">
        <title>Comparative genomics of the Campylobacter concisus group.</title>
        <authorList>
            <person name="Yee E."/>
            <person name="Chapman M.H."/>
            <person name="Huynh S."/>
            <person name="Bono J.L."/>
            <person name="On S.L."/>
            <person name="St Leger J."/>
            <person name="Foster G."/>
            <person name="Parker C.T."/>
            <person name="Miller W.G."/>
        </authorList>
    </citation>
    <scope>NUCLEOTIDE SEQUENCE [LARGE SCALE GENOMIC DNA]</scope>
    <source>
        <strain evidence="10 11">RM9337</strain>
    </source>
</reference>
<dbReference type="EMBL" id="JADBHS010000001">
    <property type="protein sequence ID" value="MBE2985702.1"/>
    <property type="molecule type" value="Genomic_DNA"/>
</dbReference>
<evidence type="ECO:0000256" key="2">
    <source>
        <dbReference type="ARBA" id="ARBA00005745"/>
    </source>
</evidence>
<dbReference type="RefSeq" id="WP_170015386.1">
    <property type="nucleotide sequence ID" value="NZ_CP012545.1"/>
</dbReference>
<dbReference type="InterPro" id="IPR018076">
    <property type="entry name" value="T2SS_GspF_dom"/>
</dbReference>
<feature type="transmembrane region" description="Helical" evidence="7">
    <location>
        <begin position="231"/>
        <end position="250"/>
    </location>
</feature>
<feature type="domain" description="Type II secretion system protein GspF" evidence="8">
    <location>
        <begin position="287"/>
        <end position="404"/>
    </location>
</feature>
<sequence>MKLFEVEYIQNGRRQKMTLKANSTSEARSLAAKNNKGMIVKIGETKTLPLLEQMEDVKDKFSKYFSSTKVKVPNLVAVVSQLSVMANAGISIHDSIKEIATSTNDKKLKKIFTSINEDLNQGASLTSSVESFKHELGDVTIAMIRLGENTGNMADSLKKLANILQEVWDNQQKFKKAIRYPVTVICAIIVAFTVMMLMVVPQFREIFEQLNAQLPVPTRILLGIEYAMNNYGFYIIALLIAVGIFAKKFYDKSEEFRTKLDKYLLKVYLIGKIIFYANMSRFNLIFTELVRAGIPIAEALDTANITVSNIAIREKLAGVKILVGRGVSLTEAFKETGLYENMLIQMINAGEQSGSIDSMLEKIADYYKAKFSDIIDNISSYIEPILLVFIACMVILLALGIFMPMWDLAQAVKN</sequence>
<reference evidence="9 12" key="2">
    <citation type="submission" date="2020-10" db="EMBL/GenBank/DDBJ databases">
        <title>Campylobacter californiensis sp. nov. isolated from cattle and feral swine in California.</title>
        <authorList>
            <person name="Miller W.G."/>
        </authorList>
    </citation>
    <scope>NUCLEOTIDE SEQUENCE [LARGE SCALE GENOMIC DNA]</scope>
    <source>
        <strain evidence="9 12">RM12919</strain>
    </source>
</reference>
<comment type="caution">
    <text evidence="10">The sequence shown here is derived from an EMBL/GenBank/DDBJ whole genome shotgun (WGS) entry which is preliminary data.</text>
</comment>
<dbReference type="Gene3D" id="1.20.81.30">
    <property type="entry name" value="Type II secretion system (T2SS), domain F"/>
    <property type="match status" value="2"/>
</dbReference>
<organism evidence="10 11">
    <name type="scientific">Campylobacter californiensis</name>
    <dbReference type="NCBI Taxonomy" id="1032243"/>
    <lineage>
        <taxon>Bacteria</taxon>
        <taxon>Pseudomonadati</taxon>
        <taxon>Campylobacterota</taxon>
        <taxon>Epsilonproteobacteria</taxon>
        <taxon>Campylobacterales</taxon>
        <taxon>Campylobacteraceae</taxon>
        <taxon>Campylobacter</taxon>
    </lineage>
</organism>
<accession>A0AAW3ZX69</accession>
<feature type="transmembrane region" description="Helical" evidence="7">
    <location>
        <begin position="385"/>
        <end position="406"/>
    </location>
</feature>
<dbReference type="Proteomes" id="UP001318760">
    <property type="component" value="Unassembled WGS sequence"/>
</dbReference>
<keyword evidence="3" id="KW-1003">Cell membrane</keyword>
<keyword evidence="6 7" id="KW-0472">Membrane</keyword>
<evidence type="ECO:0000313" key="9">
    <source>
        <dbReference type="EMBL" id="MBE2985702.1"/>
    </source>
</evidence>
<evidence type="ECO:0000256" key="6">
    <source>
        <dbReference type="ARBA" id="ARBA00023136"/>
    </source>
</evidence>
<dbReference type="InterPro" id="IPR042094">
    <property type="entry name" value="T2SS_GspF_sf"/>
</dbReference>
<evidence type="ECO:0000259" key="8">
    <source>
        <dbReference type="Pfam" id="PF00482"/>
    </source>
</evidence>
<comment type="subcellular location">
    <subcellularLocation>
        <location evidence="1">Cell membrane</location>
        <topology evidence="1">Multi-pass membrane protein</topology>
    </subcellularLocation>
</comment>
<evidence type="ECO:0000313" key="12">
    <source>
        <dbReference type="Proteomes" id="UP001318760"/>
    </source>
</evidence>
<evidence type="ECO:0000313" key="11">
    <source>
        <dbReference type="Proteomes" id="UP000650616"/>
    </source>
</evidence>
<evidence type="ECO:0000256" key="4">
    <source>
        <dbReference type="ARBA" id="ARBA00022692"/>
    </source>
</evidence>
<dbReference type="Pfam" id="PF00482">
    <property type="entry name" value="T2SSF"/>
    <property type="match status" value="2"/>
</dbReference>
<dbReference type="GO" id="GO:0005886">
    <property type="term" value="C:plasma membrane"/>
    <property type="evidence" value="ECO:0007669"/>
    <property type="project" value="UniProtKB-SubCell"/>
</dbReference>
<evidence type="ECO:0000256" key="1">
    <source>
        <dbReference type="ARBA" id="ARBA00004651"/>
    </source>
</evidence>
<dbReference type="EMBL" id="LIWG01000002">
    <property type="protein sequence ID" value="MBE3607470.1"/>
    <property type="molecule type" value="Genomic_DNA"/>
</dbReference>
<evidence type="ECO:0000256" key="5">
    <source>
        <dbReference type="ARBA" id="ARBA00022989"/>
    </source>
</evidence>
<gene>
    <name evidence="9" type="ORF">CCAL12919_00940</name>
    <name evidence="10" type="ORF">CCAL9337_01840</name>
</gene>
<keyword evidence="4 7" id="KW-0812">Transmembrane</keyword>
<dbReference type="InterPro" id="IPR003004">
    <property type="entry name" value="GspF/PilC"/>
</dbReference>
<feature type="transmembrane region" description="Helical" evidence="7">
    <location>
        <begin position="180"/>
        <end position="200"/>
    </location>
</feature>
<dbReference type="Proteomes" id="UP000650616">
    <property type="component" value="Unassembled WGS sequence"/>
</dbReference>
<dbReference type="AlphaFoldDB" id="A0AAW3ZX69"/>
<keyword evidence="5 7" id="KW-1133">Transmembrane helix</keyword>
<protein>
    <submittedName>
        <fullName evidence="10">Type II secretion system F family protein</fullName>
    </submittedName>
</protein>
<proteinExistence type="inferred from homology"/>
<evidence type="ECO:0000256" key="7">
    <source>
        <dbReference type="SAM" id="Phobius"/>
    </source>
</evidence>
<keyword evidence="11" id="KW-1185">Reference proteome</keyword>
<evidence type="ECO:0000313" key="10">
    <source>
        <dbReference type="EMBL" id="MBE3607470.1"/>
    </source>
</evidence>